<dbReference type="Gramene" id="RZC61574">
    <property type="protein sequence ID" value="RZC61574"/>
    <property type="gene ID" value="C5167_023332"/>
</dbReference>
<sequence length="67" mass="7557">MGLFRWNEVNCDSILQFASMASLIINYNILTDDVPHTLGNSQKLASVELSSNQLTFYVPEAYSLICR</sequence>
<organism evidence="1 2">
    <name type="scientific">Papaver somniferum</name>
    <name type="common">Opium poppy</name>
    <dbReference type="NCBI Taxonomy" id="3469"/>
    <lineage>
        <taxon>Eukaryota</taxon>
        <taxon>Viridiplantae</taxon>
        <taxon>Streptophyta</taxon>
        <taxon>Embryophyta</taxon>
        <taxon>Tracheophyta</taxon>
        <taxon>Spermatophyta</taxon>
        <taxon>Magnoliopsida</taxon>
        <taxon>Ranunculales</taxon>
        <taxon>Papaveraceae</taxon>
        <taxon>Papaveroideae</taxon>
        <taxon>Papaver</taxon>
    </lineage>
</organism>
<dbReference type="AlphaFoldDB" id="A0A4Y7JKE5"/>
<accession>A0A4Y7JKE5</accession>
<dbReference type="Gene3D" id="3.80.10.10">
    <property type="entry name" value="Ribonuclease Inhibitor"/>
    <property type="match status" value="1"/>
</dbReference>
<gene>
    <name evidence="1" type="ORF">C5167_023332</name>
</gene>
<protein>
    <recommendedName>
        <fullName evidence="3">Leucine-rich repeat-containing N-terminal plant-type domain-containing protein</fullName>
    </recommendedName>
</protein>
<name>A0A4Y7JKE5_PAPSO</name>
<reference evidence="1 2" key="1">
    <citation type="journal article" date="2018" name="Science">
        <title>The opium poppy genome and morphinan production.</title>
        <authorList>
            <person name="Guo L."/>
            <person name="Winzer T."/>
            <person name="Yang X."/>
            <person name="Li Y."/>
            <person name="Ning Z."/>
            <person name="He Z."/>
            <person name="Teodor R."/>
            <person name="Lu Y."/>
            <person name="Bowser T.A."/>
            <person name="Graham I.A."/>
            <person name="Ye K."/>
        </authorList>
    </citation>
    <scope>NUCLEOTIDE SEQUENCE [LARGE SCALE GENOMIC DNA]</scope>
    <source>
        <strain evidence="2">cv. HN1</strain>
        <tissue evidence="1">Leaves</tissue>
    </source>
</reference>
<evidence type="ECO:0008006" key="3">
    <source>
        <dbReference type="Google" id="ProtNLM"/>
    </source>
</evidence>
<dbReference type="Proteomes" id="UP000316621">
    <property type="component" value="Chromosome 5"/>
</dbReference>
<proteinExistence type="predicted"/>
<keyword evidence="2" id="KW-1185">Reference proteome</keyword>
<dbReference type="SUPFAM" id="SSF52058">
    <property type="entry name" value="L domain-like"/>
    <property type="match status" value="1"/>
</dbReference>
<dbReference type="InterPro" id="IPR032675">
    <property type="entry name" value="LRR_dom_sf"/>
</dbReference>
<dbReference type="EMBL" id="CM010719">
    <property type="protein sequence ID" value="RZC61574.1"/>
    <property type="molecule type" value="Genomic_DNA"/>
</dbReference>
<evidence type="ECO:0000313" key="1">
    <source>
        <dbReference type="EMBL" id="RZC61574.1"/>
    </source>
</evidence>
<evidence type="ECO:0000313" key="2">
    <source>
        <dbReference type="Proteomes" id="UP000316621"/>
    </source>
</evidence>